<accession>A0ABQ9QGJ0</accession>
<proteinExistence type="predicted"/>
<protein>
    <submittedName>
        <fullName evidence="1">Uncharacterized protein</fullName>
    </submittedName>
</protein>
<dbReference type="GeneID" id="85417500"/>
<dbReference type="RefSeq" id="XP_060372160.1">
    <property type="nucleotide sequence ID" value="XM_060533262.1"/>
</dbReference>
<comment type="caution">
    <text evidence="1">The sequence shown here is derived from an EMBL/GenBank/DDBJ whole genome shotgun (WGS) entry which is preliminary data.</text>
</comment>
<name>A0ABQ9QGJ0_9PEZI</name>
<evidence type="ECO:0000313" key="2">
    <source>
        <dbReference type="Proteomes" id="UP001227543"/>
    </source>
</evidence>
<evidence type="ECO:0000313" key="1">
    <source>
        <dbReference type="EMBL" id="KAK1452550.1"/>
    </source>
</evidence>
<keyword evidence="2" id="KW-1185">Reference proteome</keyword>
<sequence length="75" mass="8546">MIENPKVAVMGLRKPLVMAVAVGSQTEMWGRDGVRQYEGHHVMKSYCQVSITAFNSSRSRTSDRDHMYTVQSERL</sequence>
<dbReference type="Proteomes" id="UP001227543">
    <property type="component" value="Unassembled WGS sequence"/>
</dbReference>
<reference evidence="1 2" key="1">
    <citation type="submission" date="2016-10" db="EMBL/GenBank/DDBJ databases">
        <title>The genome sequence of Colletotrichum fioriniae PJ7.</title>
        <authorList>
            <person name="Baroncelli R."/>
        </authorList>
    </citation>
    <scope>NUCLEOTIDE SEQUENCE [LARGE SCALE GENOMIC DNA]</scope>
    <source>
        <strain evidence="1 2">Tom-12</strain>
    </source>
</reference>
<gene>
    <name evidence="1" type="ORF">CTAM01_17275</name>
</gene>
<organism evidence="1 2">
    <name type="scientific">Colletotrichum tamarilloi</name>
    <dbReference type="NCBI Taxonomy" id="1209934"/>
    <lineage>
        <taxon>Eukaryota</taxon>
        <taxon>Fungi</taxon>
        <taxon>Dikarya</taxon>
        <taxon>Ascomycota</taxon>
        <taxon>Pezizomycotina</taxon>
        <taxon>Sordariomycetes</taxon>
        <taxon>Hypocreomycetidae</taxon>
        <taxon>Glomerellales</taxon>
        <taxon>Glomerellaceae</taxon>
        <taxon>Colletotrichum</taxon>
        <taxon>Colletotrichum acutatum species complex</taxon>
    </lineage>
</organism>
<dbReference type="EMBL" id="MLFU01000461">
    <property type="protein sequence ID" value="KAK1452550.1"/>
    <property type="molecule type" value="Genomic_DNA"/>
</dbReference>